<dbReference type="OrthoDB" id="5583482at2759"/>
<organism evidence="3 4">
    <name type="scientific">Candidula unifasciata</name>
    <dbReference type="NCBI Taxonomy" id="100452"/>
    <lineage>
        <taxon>Eukaryota</taxon>
        <taxon>Metazoa</taxon>
        <taxon>Spiralia</taxon>
        <taxon>Lophotrochozoa</taxon>
        <taxon>Mollusca</taxon>
        <taxon>Gastropoda</taxon>
        <taxon>Heterobranchia</taxon>
        <taxon>Euthyneura</taxon>
        <taxon>Panpulmonata</taxon>
        <taxon>Eupulmonata</taxon>
        <taxon>Stylommatophora</taxon>
        <taxon>Helicina</taxon>
        <taxon>Helicoidea</taxon>
        <taxon>Geomitridae</taxon>
        <taxon>Candidula</taxon>
    </lineage>
</organism>
<dbReference type="GO" id="GO:0099518">
    <property type="term" value="P:vesicle cytoskeletal trafficking"/>
    <property type="evidence" value="ECO:0007669"/>
    <property type="project" value="TreeGrafter"/>
</dbReference>
<evidence type="ECO:0000256" key="1">
    <source>
        <dbReference type="SAM" id="Coils"/>
    </source>
</evidence>
<dbReference type="PANTHER" id="PTHR18911">
    <property type="entry name" value="CTCL TUMOR ANTIGEN HD-CL-01"/>
    <property type="match status" value="1"/>
</dbReference>
<gene>
    <name evidence="3" type="ORF">CUNI_LOCUS7172</name>
</gene>
<feature type="region of interest" description="Disordered" evidence="2">
    <location>
        <begin position="683"/>
        <end position="703"/>
    </location>
</feature>
<feature type="coiled-coil region" evidence="1">
    <location>
        <begin position="855"/>
        <end position="924"/>
    </location>
</feature>
<feature type="compositionally biased region" description="Polar residues" evidence="2">
    <location>
        <begin position="197"/>
        <end position="207"/>
    </location>
</feature>
<feature type="compositionally biased region" description="Low complexity" evidence="2">
    <location>
        <begin position="686"/>
        <end position="703"/>
    </location>
</feature>
<feature type="compositionally biased region" description="Basic and acidic residues" evidence="2">
    <location>
        <begin position="348"/>
        <end position="365"/>
    </location>
</feature>
<feature type="coiled-coil region" evidence="1">
    <location>
        <begin position="964"/>
        <end position="1152"/>
    </location>
</feature>
<feature type="non-terminal residue" evidence="3">
    <location>
        <position position="1"/>
    </location>
</feature>
<feature type="compositionally biased region" description="Acidic residues" evidence="2">
    <location>
        <begin position="34"/>
        <end position="45"/>
    </location>
</feature>
<feature type="compositionally biased region" description="Polar residues" evidence="2">
    <location>
        <begin position="611"/>
        <end position="629"/>
    </location>
</feature>
<dbReference type="GO" id="GO:0031267">
    <property type="term" value="F:small GTPase binding"/>
    <property type="evidence" value="ECO:0007669"/>
    <property type="project" value="TreeGrafter"/>
</dbReference>
<dbReference type="EMBL" id="CAJHNH020001119">
    <property type="protein sequence ID" value="CAG5121614.1"/>
    <property type="molecule type" value="Genomic_DNA"/>
</dbReference>
<feature type="region of interest" description="Disordered" evidence="2">
    <location>
        <begin position="330"/>
        <end position="383"/>
    </location>
</feature>
<dbReference type="Proteomes" id="UP000678393">
    <property type="component" value="Unassembled WGS sequence"/>
</dbReference>
<feature type="compositionally biased region" description="Polar residues" evidence="2">
    <location>
        <begin position="143"/>
        <end position="153"/>
    </location>
</feature>
<dbReference type="PANTHER" id="PTHR18911:SF5">
    <property type="entry name" value="COILED-COIL DOMAIN-CONTAINING PROTEIN 186"/>
    <property type="match status" value="1"/>
</dbReference>
<feature type="region of interest" description="Disordered" evidence="2">
    <location>
        <begin position="96"/>
        <end position="286"/>
    </location>
</feature>
<feature type="region of interest" description="Disordered" evidence="2">
    <location>
        <begin position="611"/>
        <end position="660"/>
    </location>
</feature>
<feature type="region of interest" description="Disordered" evidence="2">
    <location>
        <begin position="1"/>
        <end position="71"/>
    </location>
</feature>
<feature type="compositionally biased region" description="Polar residues" evidence="2">
    <location>
        <begin position="251"/>
        <end position="260"/>
    </location>
</feature>
<comment type="caution">
    <text evidence="3">The sequence shown here is derived from an EMBL/GenBank/DDBJ whole genome shotgun (WGS) entry which is preliminary data.</text>
</comment>
<feature type="compositionally biased region" description="Polar residues" evidence="2">
    <location>
        <begin position="335"/>
        <end position="347"/>
    </location>
</feature>
<name>A0A8S3YXE7_9EUPU</name>
<feature type="compositionally biased region" description="Polar residues" evidence="2">
    <location>
        <begin position="215"/>
        <end position="225"/>
    </location>
</feature>
<evidence type="ECO:0000313" key="3">
    <source>
        <dbReference type="EMBL" id="CAG5121614.1"/>
    </source>
</evidence>
<evidence type="ECO:0000313" key="4">
    <source>
        <dbReference type="Proteomes" id="UP000678393"/>
    </source>
</evidence>
<feature type="region of interest" description="Disordered" evidence="2">
    <location>
        <begin position="565"/>
        <end position="586"/>
    </location>
</feature>
<proteinExistence type="predicted"/>
<protein>
    <submittedName>
        <fullName evidence="3">Uncharacterized protein</fullName>
    </submittedName>
</protein>
<dbReference type="AlphaFoldDB" id="A0A8S3YXE7"/>
<reference evidence="3" key="1">
    <citation type="submission" date="2021-04" db="EMBL/GenBank/DDBJ databases">
        <authorList>
            <consortium name="Molecular Ecology Group"/>
        </authorList>
    </citation>
    <scope>NUCLEOTIDE SEQUENCE</scope>
</reference>
<accession>A0A8S3YXE7</accession>
<feature type="compositionally biased region" description="Polar residues" evidence="2">
    <location>
        <begin position="366"/>
        <end position="383"/>
    </location>
</feature>
<evidence type="ECO:0000256" key="2">
    <source>
        <dbReference type="SAM" id="MobiDB-lite"/>
    </source>
</evidence>
<dbReference type="GO" id="GO:0005802">
    <property type="term" value="C:trans-Golgi network"/>
    <property type="evidence" value="ECO:0007669"/>
    <property type="project" value="TreeGrafter"/>
</dbReference>
<feature type="compositionally biased region" description="Low complexity" evidence="2">
    <location>
        <begin position="575"/>
        <end position="586"/>
    </location>
</feature>
<feature type="compositionally biased region" description="Polar residues" evidence="2">
    <location>
        <begin position="269"/>
        <end position="286"/>
    </location>
</feature>
<feature type="compositionally biased region" description="Acidic residues" evidence="2">
    <location>
        <begin position="1"/>
        <end position="23"/>
    </location>
</feature>
<dbReference type="InterPro" id="IPR038830">
    <property type="entry name" value="CCDC186"/>
</dbReference>
<keyword evidence="1" id="KW-0175">Coiled coil</keyword>
<keyword evidence="4" id="KW-1185">Reference proteome</keyword>
<sequence>MSFVDEDNGSAEMEENPDPEEDSGLPQRYQLDGEASEEENAEEDLGMVQVTASNDSQNIPNNEDGNVGGLSENAVNIESSTVNTVDWNTENIVVSDLGGSREGNAEQENNVASNLGGSKEGITDQENSIMLDSGDSKEETLEQENSVVSNSGGSKEGIPEQENSVVLDSGDSKEETLEQENSVMLDSGDSKEETLEQENSVVSNSGGSKEGIPEQENSVVSNSGGSKEGIPEQENSVMLDSGDSKERSPEQENSVVSDSGGSKERIPEQENSVVSDSEGSNVENPEQNYITVAQTDANEHFLKECENTLIADCDSDLRCKMRKAVETKLFHDPVPSQNQSNALQTENEISKSQESDSESDLKDISTESFVNNPENTFTDNDGAQLSETMDTLSKGVDRNVSPKDRLDFCTGQGALVEIPQQNSSSINPDELFQVVEADLSAANTESIPCAMNSVMDRHENVASDTQNLECSEQSITDKVIPNSTLTETDEFVADEKTSLVLPDNSLGFPEVTAESIHNTAQEFVLEESVVTRDGCVGLSSPVKAWVSANIEHTSVGEHQNLSVLTHTEHSQTARSQNLQANSNSSLGESCLHNKPTDIILQHNITSGDCPNYTHLTQTESQHSQQNGHLQSDPPSPYDKGNSHTHIFDHSSLDYSSDSSNSSQGVLSYNAAFHLEDFKSSQRHVFESSSEGSSPASSQKASPAKAGLCALTTKFSQGRKEQTSNIQSGLDDELLLDFDAEFQHYISKIGSSQKTSPGKASHLSDSRISGNYRNGLQSAFDVNQIQMYNKELLEQLQIRDKEIAKLTSKLSSLGEIKAEVRSLGEDYQLSPSHQADDLYIPQIKDTSAKRAITTLQHELKSRVEQVTKLYEECRKEKDMIVVRFAESEAKHIDARRIVEKSEAKVKEAMKERDLMMNALKAAKADKQKALTNFEMKCIEVSNVLKEVEKLKEAVNSSDHRVKWFQNKLKEELESHKETKSNLEKITAKLKEAREETELIRKECQAIVKRYQESDEFKSNSLDKELKLKETELKTQIQELSDTEEVHQMLKRELDSLKAQHKDVIEENKIYKDKVTCLEEERRQNHQMIENYQEIMQRQKTNIAELNIKIASLSVLDEEYQRSQDIIQALQKDIAELQMTNQDLQKDMESCSERESKMLTLQSELSHTSALLRSENTSLSNKILSLTSEVEKHKMEIQTLEASVRNL</sequence>
<feature type="compositionally biased region" description="Polar residues" evidence="2">
    <location>
        <begin position="50"/>
        <end position="64"/>
    </location>
</feature>
<feature type="compositionally biased region" description="Polar residues" evidence="2">
    <location>
        <begin position="106"/>
        <end position="116"/>
    </location>
</feature>